<dbReference type="InterPro" id="IPR015797">
    <property type="entry name" value="NUDIX_hydrolase-like_dom_sf"/>
</dbReference>
<sequence>MAADKTNTPEEIVDVVDENDRVIGQATKGEVNSNPKIIHREIGILIYNEQGKVYIQQRSMKKRMLPGFWIESVAGHIPTGMDPAEGAHKELIEELGFDTELQFRKKTLISYPTETFFEYLYSGKFPSNQNIKLDPNEAQQGRFVGKKELEEMLMAEEMFDEYSLADIKEFLNSNIPAF</sequence>
<dbReference type="GO" id="GO:0016787">
    <property type="term" value="F:hydrolase activity"/>
    <property type="evidence" value="ECO:0007669"/>
    <property type="project" value="UniProtKB-KW"/>
</dbReference>
<dbReference type="SUPFAM" id="SSF55811">
    <property type="entry name" value="Nudix"/>
    <property type="match status" value="1"/>
</dbReference>
<feature type="domain" description="Nudix hydrolase" evidence="1">
    <location>
        <begin position="37"/>
        <end position="172"/>
    </location>
</feature>
<evidence type="ECO:0000313" key="3">
    <source>
        <dbReference type="Proteomes" id="UP000034502"/>
    </source>
</evidence>
<dbReference type="PANTHER" id="PTHR10885">
    <property type="entry name" value="ISOPENTENYL-DIPHOSPHATE DELTA-ISOMERASE"/>
    <property type="match status" value="1"/>
</dbReference>
<comment type="caution">
    <text evidence="2">The sequence shown here is derived from an EMBL/GenBank/DDBJ whole genome shotgun (WGS) entry which is preliminary data.</text>
</comment>
<dbReference type="PROSITE" id="PS51462">
    <property type="entry name" value="NUDIX"/>
    <property type="match status" value="1"/>
</dbReference>
<dbReference type="Proteomes" id="UP000034502">
    <property type="component" value="Unassembled WGS sequence"/>
</dbReference>
<evidence type="ECO:0000313" key="2">
    <source>
        <dbReference type="EMBL" id="KKU62915.1"/>
    </source>
</evidence>
<dbReference type="PANTHER" id="PTHR10885:SF0">
    <property type="entry name" value="ISOPENTENYL-DIPHOSPHATE DELTA-ISOMERASE"/>
    <property type="match status" value="1"/>
</dbReference>
<reference evidence="2 3" key="1">
    <citation type="journal article" date="2015" name="Nature">
        <title>rRNA introns, odd ribosomes, and small enigmatic genomes across a large radiation of phyla.</title>
        <authorList>
            <person name="Brown C.T."/>
            <person name="Hug L.A."/>
            <person name="Thomas B.C."/>
            <person name="Sharon I."/>
            <person name="Castelle C.J."/>
            <person name="Singh A."/>
            <person name="Wilkins M.J."/>
            <person name="Williams K.H."/>
            <person name="Banfield J.F."/>
        </authorList>
    </citation>
    <scope>NUCLEOTIDE SEQUENCE [LARGE SCALE GENOMIC DNA]</scope>
</reference>
<organism evidence="2 3">
    <name type="scientific">Candidatus Amesbacteria bacterium GW2011_GWC1_47_15</name>
    <dbReference type="NCBI Taxonomy" id="1618364"/>
    <lineage>
        <taxon>Bacteria</taxon>
        <taxon>Candidatus Amesiibacteriota</taxon>
    </lineage>
</organism>
<keyword evidence="2" id="KW-0378">Hydrolase</keyword>
<evidence type="ECO:0000259" key="1">
    <source>
        <dbReference type="PROSITE" id="PS51462"/>
    </source>
</evidence>
<name>A0A0G1UYX4_9BACT</name>
<proteinExistence type="predicted"/>
<accession>A0A0G1UYX4</accession>
<protein>
    <submittedName>
        <fullName evidence="2">NUDIX hydrolase, type 34</fullName>
    </submittedName>
</protein>
<dbReference type="AlphaFoldDB" id="A0A0G1UYX4"/>
<dbReference type="EMBL" id="LCNU01000041">
    <property type="protein sequence ID" value="KKU62915.1"/>
    <property type="molecule type" value="Genomic_DNA"/>
</dbReference>
<gene>
    <name evidence="2" type="ORF">UX86_C0041G0005</name>
</gene>
<dbReference type="STRING" id="1618364.UX86_C0041G0005"/>
<dbReference type="InterPro" id="IPR000086">
    <property type="entry name" value="NUDIX_hydrolase_dom"/>
</dbReference>
<dbReference type="Pfam" id="PF00293">
    <property type="entry name" value="NUDIX"/>
    <property type="match status" value="1"/>
</dbReference>
<dbReference type="Gene3D" id="3.90.79.10">
    <property type="entry name" value="Nucleoside Triphosphate Pyrophosphohydrolase"/>
    <property type="match status" value="1"/>
</dbReference>